<evidence type="ECO:0000313" key="2">
    <source>
        <dbReference type="Proteomes" id="UP000299102"/>
    </source>
</evidence>
<sequence>MDELSVKHLLYAEDQLILASAACGLQEMVNKMNDSVKKRGMKVNVDKTKLLTYYATKTERHLNYRTNAAQLAAASYSTLRHISTDHSGIVCNTCAVAGPSHVVAASCAHSVALQCREENVP</sequence>
<organism evidence="1 2">
    <name type="scientific">Eumeta variegata</name>
    <name type="common">Bagworm moth</name>
    <name type="synonym">Eumeta japonica</name>
    <dbReference type="NCBI Taxonomy" id="151549"/>
    <lineage>
        <taxon>Eukaryota</taxon>
        <taxon>Metazoa</taxon>
        <taxon>Ecdysozoa</taxon>
        <taxon>Arthropoda</taxon>
        <taxon>Hexapoda</taxon>
        <taxon>Insecta</taxon>
        <taxon>Pterygota</taxon>
        <taxon>Neoptera</taxon>
        <taxon>Endopterygota</taxon>
        <taxon>Lepidoptera</taxon>
        <taxon>Glossata</taxon>
        <taxon>Ditrysia</taxon>
        <taxon>Tineoidea</taxon>
        <taxon>Psychidae</taxon>
        <taxon>Oiketicinae</taxon>
        <taxon>Eumeta</taxon>
    </lineage>
</organism>
<evidence type="ECO:0008006" key="3">
    <source>
        <dbReference type="Google" id="ProtNLM"/>
    </source>
</evidence>
<name>A0A4C1Y4L0_EUMVA</name>
<proteinExistence type="predicted"/>
<dbReference type="Proteomes" id="UP000299102">
    <property type="component" value="Unassembled WGS sequence"/>
</dbReference>
<evidence type="ECO:0000313" key="1">
    <source>
        <dbReference type="EMBL" id="GBP70440.1"/>
    </source>
</evidence>
<dbReference type="AlphaFoldDB" id="A0A4C1Y4L0"/>
<dbReference type="OrthoDB" id="425681at2759"/>
<keyword evidence="2" id="KW-1185">Reference proteome</keyword>
<protein>
    <recommendedName>
        <fullName evidence="3">Reverse transcriptase domain-containing protein</fullName>
    </recommendedName>
</protein>
<accession>A0A4C1Y4L0</accession>
<dbReference type="EMBL" id="BGZK01001074">
    <property type="protein sequence ID" value="GBP70440.1"/>
    <property type="molecule type" value="Genomic_DNA"/>
</dbReference>
<comment type="caution">
    <text evidence="1">The sequence shown here is derived from an EMBL/GenBank/DDBJ whole genome shotgun (WGS) entry which is preliminary data.</text>
</comment>
<reference evidence="1 2" key="1">
    <citation type="journal article" date="2019" name="Commun. Biol.">
        <title>The bagworm genome reveals a unique fibroin gene that provides high tensile strength.</title>
        <authorList>
            <person name="Kono N."/>
            <person name="Nakamura H."/>
            <person name="Ohtoshi R."/>
            <person name="Tomita M."/>
            <person name="Numata K."/>
            <person name="Arakawa K."/>
        </authorList>
    </citation>
    <scope>NUCLEOTIDE SEQUENCE [LARGE SCALE GENOMIC DNA]</scope>
</reference>
<gene>
    <name evidence="1" type="ORF">EVAR_41585_1</name>
</gene>